<evidence type="ECO:0000256" key="2">
    <source>
        <dbReference type="ARBA" id="ARBA00022555"/>
    </source>
</evidence>
<keyword evidence="3 6" id="KW-0689">Ribosomal protein</keyword>
<comment type="subunit">
    <text evidence="6 8">Part of the 50S ribosomal subunit.</text>
</comment>
<keyword evidence="6 8" id="KW-0699">rRNA-binding</keyword>
<dbReference type="InterPro" id="IPR000114">
    <property type="entry name" value="Ribosomal_uL16_bact-type"/>
</dbReference>
<dbReference type="PANTHER" id="PTHR12220:SF13">
    <property type="entry name" value="LARGE RIBOSOMAL SUBUNIT PROTEIN UL16M"/>
    <property type="match status" value="1"/>
</dbReference>
<comment type="function">
    <text evidence="6 8">Binds 23S rRNA and is also seen to make contacts with the A and possibly P site tRNAs.</text>
</comment>
<dbReference type="SUPFAM" id="SSF54686">
    <property type="entry name" value="Ribosomal protein L16p/L10e"/>
    <property type="match status" value="1"/>
</dbReference>
<dbReference type="HAMAP" id="MF_01342">
    <property type="entry name" value="Ribosomal_uL16"/>
    <property type="match status" value="1"/>
</dbReference>
<dbReference type="GO" id="GO:0000049">
    <property type="term" value="F:tRNA binding"/>
    <property type="evidence" value="ECO:0007669"/>
    <property type="project" value="UniProtKB-KW"/>
</dbReference>
<dbReference type="Pfam" id="PF00252">
    <property type="entry name" value="Ribosomal_L16"/>
    <property type="match status" value="1"/>
</dbReference>
<reference evidence="10" key="1">
    <citation type="submission" date="2017-09" db="EMBL/GenBank/DDBJ databases">
        <title>Depth-based differentiation of microbial function through sediment-hosted aquifers and enrichment of novel symbionts in the deep terrestrial subsurface.</title>
        <authorList>
            <person name="Probst A.J."/>
            <person name="Ladd B."/>
            <person name="Jarett J.K."/>
            <person name="Geller-Mcgrath D.E."/>
            <person name="Sieber C.M.K."/>
            <person name="Emerson J.B."/>
            <person name="Anantharaman K."/>
            <person name="Thomas B.C."/>
            <person name="Malmstrom R."/>
            <person name="Stieglmeier M."/>
            <person name="Klingl A."/>
            <person name="Woyke T."/>
            <person name="Ryan C.M."/>
            <person name="Banfield J.F."/>
        </authorList>
    </citation>
    <scope>NUCLEOTIDE SEQUENCE [LARGE SCALE GENOMIC DNA]</scope>
</reference>
<dbReference type="GO" id="GO:0006412">
    <property type="term" value="P:translation"/>
    <property type="evidence" value="ECO:0007669"/>
    <property type="project" value="UniProtKB-UniRule"/>
</dbReference>
<organism evidence="9 10">
    <name type="scientific">Candidatus Komeilibacteria bacterium CG_4_10_14_0_8_um_filter_37_78</name>
    <dbReference type="NCBI Taxonomy" id="1974471"/>
    <lineage>
        <taxon>Bacteria</taxon>
        <taxon>Candidatus Komeiliibacteriota</taxon>
    </lineage>
</organism>
<dbReference type="FunFam" id="3.90.1170.10:FF:000001">
    <property type="entry name" value="50S ribosomal protein L16"/>
    <property type="match status" value="1"/>
</dbReference>
<evidence type="ECO:0000313" key="9">
    <source>
        <dbReference type="EMBL" id="PIY94824.1"/>
    </source>
</evidence>
<dbReference type="PANTHER" id="PTHR12220">
    <property type="entry name" value="50S/60S RIBOSOMAL PROTEIN L16"/>
    <property type="match status" value="1"/>
</dbReference>
<dbReference type="NCBIfam" id="TIGR01164">
    <property type="entry name" value="rplP_bact"/>
    <property type="match status" value="1"/>
</dbReference>
<comment type="similarity">
    <text evidence="1 6 7">Belongs to the universal ribosomal protein uL16 family.</text>
</comment>
<dbReference type="GO" id="GO:0019843">
    <property type="term" value="F:rRNA binding"/>
    <property type="evidence" value="ECO:0007669"/>
    <property type="project" value="UniProtKB-UniRule"/>
</dbReference>
<name>A0A2M7RDS5_9BACT</name>
<dbReference type="EMBL" id="PFMC01000056">
    <property type="protein sequence ID" value="PIY94824.1"/>
    <property type="molecule type" value="Genomic_DNA"/>
</dbReference>
<evidence type="ECO:0000256" key="6">
    <source>
        <dbReference type="HAMAP-Rule" id="MF_01342"/>
    </source>
</evidence>
<accession>A0A2M7RDS5</accession>
<proteinExistence type="inferred from homology"/>
<dbReference type="InterPro" id="IPR047873">
    <property type="entry name" value="Ribosomal_uL16"/>
</dbReference>
<dbReference type="Proteomes" id="UP000228689">
    <property type="component" value="Unassembled WGS sequence"/>
</dbReference>
<dbReference type="GO" id="GO:1990904">
    <property type="term" value="C:ribonucleoprotein complex"/>
    <property type="evidence" value="ECO:0007669"/>
    <property type="project" value="UniProtKB-KW"/>
</dbReference>
<evidence type="ECO:0000313" key="10">
    <source>
        <dbReference type="Proteomes" id="UP000228689"/>
    </source>
</evidence>
<evidence type="ECO:0000256" key="3">
    <source>
        <dbReference type="ARBA" id="ARBA00022980"/>
    </source>
</evidence>
<evidence type="ECO:0000256" key="1">
    <source>
        <dbReference type="ARBA" id="ARBA00008931"/>
    </source>
</evidence>
<dbReference type="InterPro" id="IPR036920">
    <property type="entry name" value="Ribosomal_uL16_sf"/>
</dbReference>
<dbReference type="Gene3D" id="3.90.1170.10">
    <property type="entry name" value="Ribosomal protein L10e/L16"/>
    <property type="match status" value="1"/>
</dbReference>
<protein>
    <recommendedName>
        <fullName evidence="5 6">Large ribosomal subunit protein uL16</fullName>
    </recommendedName>
</protein>
<sequence length="138" mass="15620">MLAPKKVKHRKWRRTDQIRGRATRINSVDFGDFGMKSLGRSWITARQIESARRVITRYLQRGGKIWIRIFPDKPMTAKSGEIPMGSGKGAVDHYVAIVKPGTVLFEISGVSEEDAMKAFKLAAYKLPIKTKFVTKVNK</sequence>
<dbReference type="GO" id="GO:0005840">
    <property type="term" value="C:ribosome"/>
    <property type="evidence" value="ECO:0007669"/>
    <property type="project" value="UniProtKB-KW"/>
</dbReference>
<keyword evidence="2 6" id="KW-0820">tRNA-binding</keyword>
<evidence type="ECO:0000256" key="4">
    <source>
        <dbReference type="ARBA" id="ARBA00023274"/>
    </source>
</evidence>
<dbReference type="CDD" id="cd01433">
    <property type="entry name" value="Ribosomal_L16_L10e"/>
    <property type="match status" value="1"/>
</dbReference>
<gene>
    <name evidence="6" type="primary">rplP</name>
    <name evidence="9" type="ORF">COY67_02005</name>
</gene>
<evidence type="ECO:0000256" key="7">
    <source>
        <dbReference type="RuleBase" id="RU004413"/>
    </source>
</evidence>
<comment type="caution">
    <text evidence="9">The sequence shown here is derived from an EMBL/GenBank/DDBJ whole genome shotgun (WGS) entry which is preliminary data.</text>
</comment>
<dbReference type="InterPro" id="IPR016180">
    <property type="entry name" value="Ribosomal_uL16_dom"/>
</dbReference>
<keyword evidence="6 8" id="KW-0694">RNA-binding</keyword>
<dbReference type="AlphaFoldDB" id="A0A2M7RDS5"/>
<dbReference type="GO" id="GO:0003735">
    <property type="term" value="F:structural constituent of ribosome"/>
    <property type="evidence" value="ECO:0007669"/>
    <property type="project" value="InterPro"/>
</dbReference>
<evidence type="ECO:0000256" key="5">
    <source>
        <dbReference type="ARBA" id="ARBA00035198"/>
    </source>
</evidence>
<evidence type="ECO:0000256" key="8">
    <source>
        <dbReference type="RuleBase" id="RU004414"/>
    </source>
</evidence>
<keyword evidence="4 6" id="KW-0687">Ribonucleoprotein</keyword>
<dbReference type="PRINTS" id="PR00060">
    <property type="entry name" value="RIBOSOMALL16"/>
</dbReference>